<evidence type="ECO:0000313" key="2">
    <source>
        <dbReference type="Proteomes" id="UP000001096"/>
    </source>
</evidence>
<protein>
    <submittedName>
        <fullName evidence="1">Uncharacterized protein</fullName>
    </submittedName>
</protein>
<name>K8PLD3_9BRAD</name>
<dbReference type="Proteomes" id="UP000001096">
    <property type="component" value="Unassembled WGS sequence"/>
</dbReference>
<dbReference type="EMBL" id="AGWX01000001">
    <property type="protein sequence ID" value="EKS41589.1"/>
    <property type="molecule type" value="Genomic_DNA"/>
</dbReference>
<evidence type="ECO:0000313" key="1">
    <source>
        <dbReference type="EMBL" id="EKS41589.1"/>
    </source>
</evidence>
<gene>
    <name evidence="1" type="ORF">HMPREF9695_00681</name>
</gene>
<accession>K8PLD3</accession>
<dbReference type="HOGENOM" id="CLU_2949897_0_0_5"/>
<keyword evidence="2" id="KW-1185">Reference proteome</keyword>
<sequence>MKPMIDEKTAAYNVMRFWLVHGYDYRSAATLNHRRGSLNPYKVSQAKRESQIVRIGTLF</sequence>
<proteinExistence type="predicted"/>
<dbReference type="AlphaFoldDB" id="K8PLD3"/>
<comment type="caution">
    <text evidence="1">The sequence shown here is derived from an EMBL/GenBank/DDBJ whole genome shotgun (WGS) entry which is preliminary data.</text>
</comment>
<organism evidence="1 2">
    <name type="scientific">Afipia broomeae ATCC 49717</name>
    <dbReference type="NCBI Taxonomy" id="883078"/>
    <lineage>
        <taxon>Bacteria</taxon>
        <taxon>Pseudomonadati</taxon>
        <taxon>Pseudomonadota</taxon>
        <taxon>Alphaproteobacteria</taxon>
        <taxon>Hyphomicrobiales</taxon>
        <taxon>Nitrobacteraceae</taxon>
        <taxon>Afipia</taxon>
    </lineage>
</organism>
<reference evidence="1 2" key="1">
    <citation type="submission" date="2012-04" db="EMBL/GenBank/DDBJ databases">
        <title>The Genome Sequence of Afipia broomeae ATCC 49717.</title>
        <authorList>
            <consortium name="The Broad Institute Genome Sequencing Platform"/>
            <person name="Earl A."/>
            <person name="Ward D."/>
            <person name="Feldgarden M."/>
            <person name="Gevers D."/>
            <person name="Huys G."/>
            <person name="Walker B."/>
            <person name="Young S.K."/>
            <person name="Zeng Q."/>
            <person name="Gargeya S."/>
            <person name="Fitzgerald M."/>
            <person name="Haas B."/>
            <person name="Abouelleil A."/>
            <person name="Alvarado L."/>
            <person name="Arachchi H.M."/>
            <person name="Berlin A."/>
            <person name="Chapman S.B."/>
            <person name="Goldberg J."/>
            <person name="Griggs A."/>
            <person name="Gujja S."/>
            <person name="Hansen M."/>
            <person name="Howarth C."/>
            <person name="Imamovic A."/>
            <person name="Larimer J."/>
            <person name="McCowen C."/>
            <person name="Montmayeur A."/>
            <person name="Murphy C."/>
            <person name="Neiman D."/>
            <person name="Pearson M."/>
            <person name="Priest M."/>
            <person name="Roberts A."/>
            <person name="Saif S."/>
            <person name="Shea T."/>
            <person name="Sisk P."/>
            <person name="Sykes S."/>
            <person name="Wortman J."/>
            <person name="Nusbaum C."/>
            <person name="Birren B."/>
        </authorList>
    </citation>
    <scope>NUCLEOTIDE SEQUENCE [LARGE SCALE GENOMIC DNA]</scope>
    <source>
        <strain evidence="1 2">ATCC 49717</strain>
    </source>
</reference>